<proteinExistence type="predicted"/>
<gene>
    <name evidence="1" type="ORF">EVAR_17698_1</name>
</gene>
<dbReference type="EMBL" id="BGZK01000216">
    <property type="protein sequence ID" value="GBP29160.1"/>
    <property type="molecule type" value="Genomic_DNA"/>
</dbReference>
<accession>A0A4C1USG0</accession>
<organism evidence="1 2">
    <name type="scientific">Eumeta variegata</name>
    <name type="common">Bagworm moth</name>
    <name type="synonym">Eumeta japonica</name>
    <dbReference type="NCBI Taxonomy" id="151549"/>
    <lineage>
        <taxon>Eukaryota</taxon>
        <taxon>Metazoa</taxon>
        <taxon>Ecdysozoa</taxon>
        <taxon>Arthropoda</taxon>
        <taxon>Hexapoda</taxon>
        <taxon>Insecta</taxon>
        <taxon>Pterygota</taxon>
        <taxon>Neoptera</taxon>
        <taxon>Endopterygota</taxon>
        <taxon>Lepidoptera</taxon>
        <taxon>Glossata</taxon>
        <taxon>Ditrysia</taxon>
        <taxon>Tineoidea</taxon>
        <taxon>Psychidae</taxon>
        <taxon>Oiketicinae</taxon>
        <taxon>Eumeta</taxon>
    </lineage>
</organism>
<comment type="caution">
    <text evidence="1">The sequence shown here is derived from an EMBL/GenBank/DDBJ whole genome shotgun (WGS) entry which is preliminary data.</text>
</comment>
<dbReference type="AlphaFoldDB" id="A0A4C1USG0"/>
<reference evidence="1 2" key="1">
    <citation type="journal article" date="2019" name="Commun. Biol.">
        <title>The bagworm genome reveals a unique fibroin gene that provides high tensile strength.</title>
        <authorList>
            <person name="Kono N."/>
            <person name="Nakamura H."/>
            <person name="Ohtoshi R."/>
            <person name="Tomita M."/>
            <person name="Numata K."/>
            <person name="Arakawa K."/>
        </authorList>
    </citation>
    <scope>NUCLEOTIDE SEQUENCE [LARGE SCALE GENOMIC DNA]</scope>
</reference>
<keyword evidence="2" id="KW-1185">Reference proteome</keyword>
<evidence type="ECO:0000313" key="1">
    <source>
        <dbReference type="EMBL" id="GBP29160.1"/>
    </source>
</evidence>
<evidence type="ECO:0000313" key="2">
    <source>
        <dbReference type="Proteomes" id="UP000299102"/>
    </source>
</evidence>
<sequence length="100" mass="11621">MFMSMAGDLSGKSFSPITVDDLATFIEPSSRHNINRIRSNHFNLLQKPRSGHIGCNKKTELTLHNATLWYLSIVSIARRQVQRNRINFGRDRRTLRLRLK</sequence>
<name>A0A4C1USG0_EUMVA</name>
<protein>
    <submittedName>
        <fullName evidence="1">Uncharacterized protein</fullName>
    </submittedName>
</protein>
<dbReference type="Proteomes" id="UP000299102">
    <property type="component" value="Unassembled WGS sequence"/>
</dbReference>